<protein>
    <recommendedName>
        <fullName evidence="6 15">Anthranilate synthase component 1</fullName>
        <ecNumber evidence="5 15">4.1.3.27</ecNumber>
    </recommendedName>
</protein>
<accession>A0ABU1IIA2</accession>
<evidence type="ECO:0000256" key="13">
    <source>
        <dbReference type="ARBA" id="ARBA00025634"/>
    </source>
</evidence>
<dbReference type="RefSeq" id="WP_309861881.1">
    <property type="nucleotide sequence ID" value="NZ_JAVDQG010000001.1"/>
</dbReference>
<evidence type="ECO:0000259" key="17">
    <source>
        <dbReference type="Pfam" id="PF04715"/>
    </source>
</evidence>
<keyword evidence="8 15" id="KW-0479">Metal-binding</keyword>
<evidence type="ECO:0000313" key="19">
    <source>
        <dbReference type="Proteomes" id="UP001185012"/>
    </source>
</evidence>
<evidence type="ECO:0000256" key="12">
    <source>
        <dbReference type="ARBA" id="ARBA00023239"/>
    </source>
</evidence>
<keyword evidence="19" id="KW-1185">Reference proteome</keyword>
<reference evidence="18 19" key="1">
    <citation type="submission" date="2023-07" db="EMBL/GenBank/DDBJ databases">
        <title>Genomic Encyclopedia of Type Strains, Phase IV (KMG-IV): sequencing the most valuable type-strain genomes for metagenomic binning, comparative biology and taxonomic classification.</title>
        <authorList>
            <person name="Goeker M."/>
        </authorList>
    </citation>
    <scope>NUCLEOTIDE SEQUENCE [LARGE SCALE GENOMIC DNA]</scope>
    <source>
        <strain evidence="18 19">DSM 45903</strain>
    </source>
</reference>
<dbReference type="PANTHER" id="PTHR11236">
    <property type="entry name" value="AMINOBENZOATE/ANTHRANILATE SYNTHASE"/>
    <property type="match status" value="1"/>
</dbReference>
<evidence type="ECO:0000259" key="16">
    <source>
        <dbReference type="Pfam" id="PF00425"/>
    </source>
</evidence>
<dbReference type="EMBL" id="JAVDQG010000001">
    <property type="protein sequence ID" value="MDR6224498.1"/>
    <property type="molecule type" value="Genomic_DNA"/>
</dbReference>
<evidence type="ECO:0000256" key="8">
    <source>
        <dbReference type="ARBA" id="ARBA00022723"/>
    </source>
</evidence>
<dbReference type="InterPro" id="IPR019999">
    <property type="entry name" value="Anth_synth_I-like"/>
</dbReference>
<dbReference type="InterPro" id="IPR005256">
    <property type="entry name" value="Anth_synth_I_PabB"/>
</dbReference>
<organism evidence="18 19">
    <name type="scientific">Desmospora profundinema</name>
    <dbReference type="NCBI Taxonomy" id="1571184"/>
    <lineage>
        <taxon>Bacteria</taxon>
        <taxon>Bacillati</taxon>
        <taxon>Bacillota</taxon>
        <taxon>Bacilli</taxon>
        <taxon>Bacillales</taxon>
        <taxon>Thermoactinomycetaceae</taxon>
        <taxon>Desmospora</taxon>
    </lineage>
</organism>
<evidence type="ECO:0000256" key="14">
    <source>
        <dbReference type="ARBA" id="ARBA00047683"/>
    </source>
</evidence>
<dbReference type="PANTHER" id="PTHR11236:SF48">
    <property type="entry name" value="ISOCHORISMATE SYNTHASE MENF"/>
    <property type="match status" value="1"/>
</dbReference>
<evidence type="ECO:0000313" key="18">
    <source>
        <dbReference type="EMBL" id="MDR6224498.1"/>
    </source>
</evidence>
<evidence type="ECO:0000256" key="1">
    <source>
        <dbReference type="ARBA" id="ARBA00001946"/>
    </source>
</evidence>
<comment type="caution">
    <text evidence="18">The sequence shown here is derived from an EMBL/GenBank/DDBJ whole genome shotgun (WGS) entry which is preliminary data.</text>
</comment>
<keyword evidence="12 15" id="KW-0456">Lyase</keyword>
<keyword evidence="7 15" id="KW-0028">Amino-acid biosynthesis</keyword>
<dbReference type="EC" id="4.1.3.27" evidence="5 15"/>
<gene>
    <name evidence="15" type="primary">trpE</name>
    <name evidence="18" type="ORF">JOE21_000486</name>
</gene>
<evidence type="ECO:0000256" key="10">
    <source>
        <dbReference type="ARBA" id="ARBA00022842"/>
    </source>
</evidence>
<dbReference type="Pfam" id="PF00425">
    <property type="entry name" value="Chorismate_bind"/>
    <property type="match status" value="1"/>
</dbReference>
<comment type="pathway">
    <text evidence="2 15">Amino-acid biosynthesis; L-tryptophan biosynthesis; L-tryptophan from chorismate: step 1/5.</text>
</comment>
<evidence type="ECO:0000256" key="3">
    <source>
        <dbReference type="ARBA" id="ARBA00009562"/>
    </source>
</evidence>
<name>A0ABU1IIA2_9BACL</name>
<dbReference type="Pfam" id="PF04715">
    <property type="entry name" value="Anth_synt_I_N"/>
    <property type="match status" value="1"/>
</dbReference>
<evidence type="ECO:0000256" key="5">
    <source>
        <dbReference type="ARBA" id="ARBA00012266"/>
    </source>
</evidence>
<keyword evidence="11 15" id="KW-0057">Aromatic amino acid biosynthesis</keyword>
<comment type="function">
    <text evidence="13 15">Part of a heterotetrameric complex that catalyzes the two-step biosynthesis of anthranilate, an intermediate in the biosynthesis of L-tryptophan. In the first step, the glutamine-binding beta subunit (TrpG) of anthranilate synthase (AS) provides the glutamine amidotransferase activity which generates ammonia as a substrate that, along with chorismate, is used in the second step, catalyzed by the large alpha subunit of AS (TrpE) to produce anthranilate. In the absence of TrpG, TrpE can synthesize anthranilate directly from chorismate and high concentrations of ammonia.</text>
</comment>
<evidence type="ECO:0000256" key="6">
    <source>
        <dbReference type="ARBA" id="ARBA00020653"/>
    </source>
</evidence>
<evidence type="ECO:0000256" key="9">
    <source>
        <dbReference type="ARBA" id="ARBA00022822"/>
    </source>
</evidence>
<feature type="domain" description="Anthranilate synthase component I N-terminal" evidence="17">
    <location>
        <begin position="28"/>
        <end position="166"/>
    </location>
</feature>
<dbReference type="InterPro" id="IPR005801">
    <property type="entry name" value="ADC_synthase"/>
</dbReference>
<evidence type="ECO:0000256" key="11">
    <source>
        <dbReference type="ARBA" id="ARBA00023141"/>
    </source>
</evidence>
<dbReference type="GO" id="GO:0004049">
    <property type="term" value="F:anthranilate synthase activity"/>
    <property type="evidence" value="ECO:0007669"/>
    <property type="project" value="UniProtKB-EC"/>
</dbReference>
<dbReference type="Gene3D" id="3.60.120.10">
    <property type="entry name" value="Anthranilate synthase"/>
    <property type="match status" value="1"/>
</dbReference>
<comment type="similarity">
    <text evidence="3 15">Belongs to the anthranilate synthase component I family.</text>
</comment>
<evidence type="ECO:0000256" key="7">
    <source>
        <dbReference type="ARBA" id="ARBA00022605"/>
    </source>
</evidence>
<keyword evidence="10 15" id="KW-0460">Magnesium</keyword>
<keyword evidence="9 15" id="KW-0822">Tryptophan biosynthesis</keyword>
<evidence type="ECO:0000256" key="15">
    <source>
        <dbReference type="RuleBase" id="RU364045"/>
    </source>
</evidence>
<dbReference type="InterPro" id="IPR006805">
    <property type="entry name" value="Anth_synth_I_N"/>
</dbReference>
<dbReference type="SUPFAM" id="SSF56322">
    <property type="entry name" value="ADC synthase"/>
    <property type="match status" value="1"/>
</dbReference>
<proteinExistence type="inferred from homology"/>
<evidence type="ECO:0000256" key="4">
    <source>
        <dbReference type="ARBA" id="ARBA00011575"/>
    </source>
</evidence>
<dbReference type="NCBIfam" id="TIGR00564">
    <property type="entry name" value="trpE_most"/>
    <property type="match status" value="1"/>
</dbReference>
<sequence length="506" mass="56670">MIDPPFDRVRSLAREYTVIPLCQTVLADTETPVSLYRRLGEPSQSFLLESADGGERQGRYSFIGTDPFLIFQARDNQIRVTERGRQPQSLTGNPFDVLEELLKRYRSPRYPGYPPFLGGAVGMIGYESVTHLEPVPRVAQADSDDIHLMFCDKLIIFDHLKRTMTLVINLHVPDAPGCLDQAYRDACARLSQWEKELTTPFSEAQPSIFGAWEEMAVDFDRAESNTSRERFYRSVEAAKEAIRRGDIFQLVLSQRWCWVDAPPPFAVYRVLRTLNPSPYMYYLSLGDESIVGTSPEMLIKVTDGTVETRPIAGTRPRGRTSAEDETLALDLLADEKERAEHVMLVDLGRNDIGRVSRYGTVRVTEQMEVENYSHVMHLVSHVKGELADGRTPLDAFRACFPAGTLSGAPKVKAMEIIAALEPEERGSYGGAIGYFSFDGNLDSCITIRTIHFRGSHAYVQAGAGIVADSRPENEYEETRNKARGMLRALAMAERLFSAPAIGAKER</sequence>
<evidence type="ECO:0000256" key="2">
    <source>
        <dbReference type="ARBA" id="ARBA00004873"/>
    </source>
</evidence>
<dbReference type="InterPro" id="IPR015890">
    <property type="entry name" value="Chorismate_C"/>
</dbReference>
<comment type="catalytic activity">
    <reaction evidence="14 15">
        <text>chorismate + L-glutamine = anthranilate + pyruvate + L-glutamate + H(+)</text>
        <dbReference type="Rhea" id="RHEA:21732"/>
        <dbReference type="ChEBI" id="CHEBI:15361"/>
        <dbReference type="ChEBI" id="CHEBI:15378"/>
        <dbReference type="ChEBI" id="CHEBI:16567"/>
        <dbReference type="ChEBI" id="CHEBI:29748"/>
        <dbReference type="ChEBI" id="CHEBI:29985"/>
        <dbReference type="ChEBI" id="CHEBI:58359"/>
        <dbReference type="EC" id="4.1.3.27"/>
    </reaction>
</comment>
<feature type="domain" description="Chorismate-utilising enzyme C-terminal" evidence="16">
    <location>
        <begin position="228"/>
        <end position="481"/>
    </location>
</feature>
<dbReference type="PRINTS" id="PR00095">
    <property type="entry name" value="ANTSNTHASEI"/>
</dbReference>
<comment type="cofactor">
    <cofactor evidence="1 15">
        <name>Mg(2+)</name>
        <dbReference type="ChEBI" id="CHEBI:18420"/>
    </cofactor>
</comment>
<dbReference type="Proteomes" id="UP001185012">
    <property type="component" value="Unassembled WGS sequence"/>
</dbReference>
<comment type="subunit">
    <text evidence="4 15">Heterotetramer consisting of two non-identical subunits: a beta subunit (TrpG) and a large alpha subunit (TrpE).</text>
</comment>